<evidence type="ECO:0000256" key="4">
    <source>
        <dbReference type="ARBA" id="ARBA00023235"/>
    </source>
</evidence>
<evidence type="ECO:0000259" key="7">
    <source>
        <dbReference type="PROSITE" id="PS50059"/>
    </source>
</evidence>
<reference evidence="8 9" key="1">
    <citation type="journal article" date="2013" name="Genome Announc.">
        <title>Draft Genome Sequence of a Highly Flagellated, Fast-Swimming Archaeon, Methanocaldococcus villosus Strain KIN24-T80 (DSM 22612).</title>
        <authorList>
            <person name="Thennarasu S."/>
            <person name="Polireddy D."/>
            <person name="Antony A."/>
            <person name="Yada M.R."/>
            <person name="Algarawi S."/>
            <person name="Sivakumar N."/>
        </authorList>
    </citation>
    <scope>NUCLEOTIDE SEQUENCE [LARGE SCALE GENOMIC DNA]</scope>
    <source>
        <strain evidence="8 9">KIN24-T80</strain>
    </source>
</reference>
<evidence type="ECO:0000256" key="3">
    <source>
        <dbReference type="ARBA" id="ARBA00023110"/>
    </source>
</evidence>
<comment type="similarity">
    <text evidence="2 6">Belongs to the FKBP-type PPIase family.</text>
</comment>
<organism evidence="8 9">
    <name type="scientific">Methanocaldococcus villosus KIN24-T80</name>
    <dbReference type="NCBI Taxonomy" id="1069083"/>
    <lineage>
        <taxon>Archaea</taxon>
        <taxon>Methanobacteriati</taxon>
        <taxon>Methanobacteriota</taxon>
        <taxon>Methanomada group</taxon>
        <taxon>Methanococci</taxon>
        <taxon>Methanococcales</taxon>
        <taxon>Methanocaldococcaceae</taxon>
        <taxon>Methanocaldococcus</taxon>
    </lineage>
</organism>
<dbReference type="RefSeq" id="WP_004589766.1">
    <property type="nucleotide sequence ID" value="NZ_APMM01000002.1"/>
</dbReference>
<protein>
    <recommendedName>
        <fullName evidence="6">Peptidyl-prolyl cis-trans isomerase</fullName>
        <ecNumber evidence="6">5.2.1.8</ecNumber>
    </recommendedName>
</protein>
<keyword evidence="9" id="KW-1185">Reference proteome</keyword>
<evidence type="ECO:0000313" key="9">
    <source>
        <dbReference type="Proteomes" id="UP000053695"/>
    </source>
</evidence>
<dbReference type="STRING" id="1069083.GCA_000371805_00696"/>
<comment type="caution">
    <text evidence="8">The sequence shown here is derived from an EMBL/GenBank/DDBJ whole genome shotgun (WGS) entry which is preliminary data.</text>
</comment>
<dbReference type="Gene3D" id="3.30.70.2210">
    <property type="match status" value="1"/>
</dbReference>
<dbReference type="EC" id="5.2.1.8" evidence="6"/>
<dbReference type="InterPro" id="IPR001179">
    <property type="entry name" value="PPIase_FKBP_dom"/>
</dbReference>
<name>N6VSD0_9EURY</name>
<comment type="catalytic activity">
    <reaction evidence="1 5 6">
        <text>[protein]-peptidylproline (omega=180) = [protein]-peptidylproline (omega=0)</text>
        <dbReference type="Rhea" id="RHEA:16237"/>
        <dbReference type="Rhea" id="RHEA-COMP:10747"/>
        <dbReference type="Rhea" id="RHEA-COMP:10748"/>
        <dbReference type="ChEBI" id="CHEBI:83833"/>
        <dbReference type="ChEBI" id="CHEBI:83834"/>
        <dbReference type="EC" id="5.2.1.8"/>
    </reaction>
</comment>
<accession>N6VSD0</accession>
<keyword evidence="3 5" id="KW-0697">Rotamase</keyword>
<dbReference type="Pfam" id="PF18046">
    <property type="entry name" value="FKBP26_C"/>
    <property type="match status" value="1"/>
</dbReference>
<keyword evidence="4 5" id="KW-0413">Isomerase</keyword>
<dbReference type="PANTHER" id="PTHR47861">
    <property type="entry name" value="FKBP-TYPE PEPTIDYL-PROLYL CIS-TRANS ISOMERASE SLYD"/>
    <property type="match status" value="1"/>
</dbReference>
<dbReference type="OrthoDB" id="8615at2157"/>
<dbReference type="Proteomes" id="UP000053695">
    <property type="component" value="Unassembled WGS sequence"/>
</dbReference>
<dbReference type="SUPFAM" id="SSF54534">
    <property type="entry name" value="FKBP-like"/>
    <property type="match status" value="1"/>
</dbReference>
<evidence type="ECO:0000256" key="6">
    <source>
        <dbReference type="RuleBase" id="RU003915"/>
    </source>
</evidence>
<evidence type="ECO:0000256" key="1">
    <source>
        <dbReference type="ARBA" id="ARBA00000971"/>
    </source>
</evidence>
<dbReference type="InterPro" id="IPR040825">
    <property type="entry name" value="FKBP26_C"/>
</dbReference>
<dbReference type="InterPro" id="IPR046357">
    <property type="entry name" value="PPIase_dom_sf"/>
</dbReference>
<proteinExistence type="inferred from homology"/>
<dbReference type="Gene3D" id="3.10.50.40">
    <property type="match status" value="1"/>
</dbReference>
<evidence type="ECO:0000313" key="8">
    <source>
        <dbReference type="EMBL" id="ENN96780.1"/>
    </source>
</evidence>
<dbReference type="InterPro" id="IPR054016">
    <property type="entry name" value="FKBP26_IF"/>
</dbReference>
<dbReference type="GO" id="GO:0003755">
    <property type="term" value="F:peptidyl-prolyl cis-trans isomerase activity"/>
    <property type="evidence" value="ECO:0007669"/>
    <property type="project" value="UniProtKB-UniRule"/>
</dbReference>
<sequence>MVEKGALIKISYDGYVDGKLFDTTNEELAKKEGIYNPNIVYGPVPIFAGEGMVVKGLDEILLEMDVGEEKEVVLPPEKAFGKRDPAKIKLVPMREFIKRGIKPIVGLRVNIDGEIGRIVKAEGGRVLVDFNHELAGKEVKYRIKIEEKVEGDENIIREIFNMFAPKIKPNVTIEGEKAIIELPEEAFLINLQQIKLAVANEVFKRLKNIKEIKFIETVKRKD</sequence>
<dbReference type="PANTHER" id="PTHR47861:SF2">
    <property type="entry name" value="LONG-TYPE PEPTIDYL-PROLYL CIS-TRANS ISOMERASE"/>
    <property type="match status" value="1"/>
</dbReference>
<dbReference type="InterPro" id="IPR048261">
    <property type="entry name" value="SlpA/SlyD-like_ins_sf"/>
</dbReference>
<dbReference type="Pfam" id="PF00254">
    <property type="entry name" value="FKBP_C"/>
    <property type="match status" value="1"/>
</dbReference>
<evidence type="ECO:0000256" key="2">
    <source>
        <dbReference type="ARBA" id="ARBA00006577"/>
    </source>
</evidence>
<dbReference type="AlphaFoldDB" id="N6VSD0"/>
<dbReference type="PATRIC" id="fig|1069083.5.peg.81"/>
<gene>
    <name evidence="8" type="ORF">J422_00421</name>
</gene>
<dbReference type="Pfam" id="PF22199">
    <property type="entry name" value="FKBP26_IF"/>
    <property type="match status" value="1"/>
</dbReference>
<dbReference type="PROSITE" id="PS50059">
    <property type="entry name" value="FKBP_PPIASE"/>
    <property type="match status" value="1"/>
</dbReference>
<feature type="domain" description="PPIase FKBP-type" evidence="7">
    <location>
        <begin position="5"/>
        <end position="92"/>
    </location>
</feature>
<evidence type="ECO:0000256" key="5">
    <source>
        <dbReference type="PROSITE-ProRule" id="PRU00277"/>
    </source>
</evidence>
<dbReference type="EMBL" id="APMM01000002">
    <property type="protein sequence ID" value="ENN96780.1"/>
    <property type="molecule type" value="Genomic_DNA"/>
</dbReference>
<dbReference type="Gene3D" id="2.40.10.330">
    <property type="match status" value="1"/>
</dbReference>